<dbReference type="Pfam" id="PF04830">
    <property type="entry name" value="DUF637"/>
    <property type="match status" value="1"/>
</dbReference>
<protein>
    <submittedName>
        <fullName evidence="7">TpsC3</fullName>
    </submittedName>
</protein>
<evidence type="ECO:0000256" key="3">
    <source>
        <dbReference type="ARBA" id="ARBA00022913"/>
    </source>
</evidence>
<dbReference type="GO" id="GO:0090729">
    <property type="term" value="F:toxin activity"/>
    <property type="evidence" value="ECO:0007669"/>
    <property type="project" value="UniProtKB-KW"/>
</dbReference>
<name>F5A7R4_NEIME</name>
<dbReference type="EMBL" id="HQ420262">
    <property type="protein sequence ID" value="AEC12864.1"/>
    <property type="molecule type" value="Genomic_DNA"/>
</dbReference>
<gene>
    <name evidence="7" type="primary">tpsC3</name>
</gene>
<dbReference type="AlphaFoldDB" id="F5A7R4"/>
<keyword evidence="3" id="KW-1266">Target cell cytoplasm</keyword>
<evidence type="ECO:0000256" key="4">
    <source>
        <dbReference type="ARBA" id="ARBA00023026"/>
    </source>
</evidence>
<accession>F5A7R4</accession>
<sequence>MFRFPIYCPDACVLKTPPTLAAELSGKTGVSISAPYANENSRIILSAADIAAENGKIKLQSYGDQSYYAGQGELYTLERRSYKTGKWYNRKHITEVKEHKNAKPDAVNLSASQGIDIKSGGSIDAYATVFDAPKGSINIEAGRKLTLYAVEELNYDKLDSHKKRKFLGITYDKVHDTSTQQMQTALPSRVVAESANLQSGWDTKLQGTQFETTLGGAVIRAGVGDQARADAKIILEGIKSSIHTETVSSSKSALWQKQAGRGSNIETLQLPSFTGPVAPVLSAPGGYIVDIPKGNLKTQIETLTKQPEYAYLKQLQVAKNINWNQVQLAYDKWDYKQEGMTPAAAAVVVIVVTVLTYGALSAPAAAGTAGAAGAGAGGAAAGTAAGTGVAAGTAATTGVAAGTSAAAITTAAGKAALASLASQAAVSLINNKGDINHTLKELGKSSTVRQAATAAVTAGVLQGISGLNTQAAEAVSKHFHSPAAGKLTANLINSTAAASVHTAINGGSLKDNLGDAALGAIVSTVHGEVASKIKFNLSEDYIAHKIAHAIAGCAAAVANKGKCRDGAIGAAVGEMVGETLLDGRDVGKLSPQERQKVIAYSQIIAGSAVALVKGDVNTAANAATVAVENNSLLARRRVNIRWTPRQELEHEYAILEIQAITNQIRRLDPKFNGIAIMRNPREPWTRHDVQTYRQYYNQLRESRGIPVLPIYRMRINNGNEFNRIMSSKYPYNELYVANPKSVTGHFRVDSYNPATREIISRKFTQFSQIQESTGIGYIKEAVRKYSPGAVISNVPSTPASLRGRKLTGKLILEVPAQVNPIPQSVLRAAQEENVIIRDTTGRIYK</sequence>
<feature type="domain" description="DUF637" evidence="6">
    <location>
        <begin position="412"/>
        <end position="570"/>
    </location>
</feature>
<keyword evidence="4" id="KW-0843">Virulence</keyword>
<reference evidence="7" key="1">
    <citation type="submission" date="2010-10" db="EMBL/GenBank/DDBJ databases">
        <title>Gene conversion at the 3' end of the gene encoding the secreted meningococcal Two-partner secretion protein A.</title>
        <authorList>
            <person name="Arenas J."/>
            <person name="Schipper K."/>
            <person name="van Ulsen P."/>
            <person name="van der Ende A."/>
            <person name="Tommassen J."/>
        </authorList>
    </citation>
    <scope>NUCLEOTIDE SEQUENCE</scope>
    <source>
        <strain evidence="7">2001044</strain>
    </source>
</reference>
<evidence type="ECO:0000259" key="6">
    <source>
        <dbReference type="Pfam" id="PF04830"/>
    </source>
</evidence>
<evidence type="ECO:0000256" key="1">
    <source>
        <dbReference type="ARBA" id="ARBA00004219"/>
    </source>
</evidence>
<dbReference type="InterPro" id="IPR006915">
    <property type="entry name" value="DUF637_hemagglutn_put"/>
</dbReference>
<dbReference type="InterPro" id="IPR006914">
    <property type="entry name" value="VENN_dom"/>
</dbReference>
<organism evidence="7">
    <name type="scientific">Neisseria meningitidis</name>
    <dbReference type="NCBI Taxonomy" id="487"/>
    <lineage>
        <taxon>Bacteria</taxon>
        <taxon>Pseudomonadati</taxon>
        <taxon>Pseudomonadota</taxon>
        <taxon>Betaproteobacteria</taxon>
        <taxon>Neisseriales</taxon>
        <taxon>Neisseriaceae</taxon>
        <taxon>Neisseria</taxon>
    </lineage>
</organism>
<feature type="domain" description="VENN motif-containing" evidence="5">
    <location>
        <begin position="586"/>
        <end position="633"/>
    </location>
</feature>
<evidence type="ECO:0000313" key="7">
    <source>
        <dbReference type="EMBL" id="AEC12864.1"/>
    </source>
</evidence>
<evidence type="ECO:0000259" key="5">
    <source>
        <dbReference type="Pfam" id="PF04829"/>
    </source>
</evidence>
<evidence type="ECO:0000256" key="2">
    <source>
        <dbReference type="ARBA" id="ARBA00022656"/>
    </source>
</evidence>
<keyword evidence="2" id="KW-0800">Toxin</keyword>
<comment type="subcellular location">
    <subcellularLocation>
        <location evidence="1">Target cell</location>
        <location evidence="1">Target cell cytoplasm</location>
    </subcellularLocation>
</comment>
<proteinExistence type="predicted"/>
<dbReference type="Pfam" id="PF04829">
    <property type="entry name" value="PT-VENN"/>
    <property type="match status" value="1"/>
</dbReference>